<proteinExistence type="predicted"/>
<dbReference type="Gene3D" id="2.30.180.10">
    <property type="entry name" value="FAS1 domain"/>
    <property type="match status" value="1"/>
</dbReference>
<dbReference type="SUPFAM" id="SSF82153">
    <property type="entry name" value="FAS1 domain"/>
    <property type="match status" value="1"/>
</dbReference>
<keyword evidence="3" id="KW-1185">Reference proteome</keyword>
<name>A0AAV3Z2J3_9GAST</name>
<evidence type="ECO:0000259" key="1">
    <source>
        <dbReference type="PROSITE" id="PS50213"/>
    </source>
</evidence>
<evidence type="ECO:0000313" key="2">
    <source>
        <dbReference type="EMBL" id="GFN89548.1"/>
    </source>
</evidence>
<dbReference type="InterPro" id="IPR000782">
    <property type="entry name" value="FAS1_domain"/>
</dbReference>
<dbReference type="Pfam" id="PF02469">
    <property type="entry name" value="Fasciclin"/>
    <property type="match status" value="1"/>
</dbReference>
<accession>A0AAV3Z2J3</accession>
<dbReference type="EMBL" id="BLXT01001942">
    <property type="protein sequence ID" value="GFN89548.1"/>
    <property type="molecule type" value="Genomic_DNA"/>
</dbReference>
<dbReference type="InterPro" id="IPR036378">
    <property type="entry name" value="FAS1_dom_sf"/>
</dbReference>
<gene>
    <name evidence="2" type="ORF">PoB_001605400</name>
</gene>
<dbReference type="AlphaFoldDB" id="A0AAV3Z2J3"/>
<dbReference type="Proteomes" id="UP000735302">
    <property type="component" value="Unassembled WGS sequence"/>
</dbReference>
<dbReference type="PROSITE" id="PS50213">
    <property type="entry name" value="FAS1"/>
    <property type="match status" value="1"/>
</dbReference>
<evidence type="ECO:0000313" key="3">
    <source>
        <dbReference type="Proteomes" id="UP000735302"/>
    </source>
</evidence>
<reference evidence="2 3" key="1">
    <citation type="journal article" date="2021" name="Elife">
        <title>Chloroplast acquisition without the gene transfer in kleptoplastic sea slugs, Plakobranchus ocellatus.</title>
        <authorList>
            <person name="Maeda T."/>
            <person name="Takahashi S."/>
            <person name="Yoshida T."/>
            <person name="Shimamura S."/>
            <person name="Takaki Y."/>
            <person name="Nagai Y."/>
            <person name="Toyoda A."/>
            <person name="Suzuki Y."/>
            <person name="Arimoto A."/>
            <person name="Ishii H."/>
            <person name="Satoh N."/>
            <person name="Nishiyama T."/>
            <person name="Hasebe M."/>
            <person name="Maruyama T."/>
            <person name="Minagawa J."/>
            <person name="Obokata J."/>
            <person name="Shigenobu S."/>
        </authorList>
    </citation>
    <scope>NUCLEOTIDE SEQUENCE [LARGE SCALE GENOMIC DNA]</scope>
</reference>
<organism evidence="2 3">
    <name type="scientific">Plakobranchus ocellatus</name>
    <dbReference type="NCBI Taxonomy" id="259542"/>
    <lineage>
        <taxon>Eukaryota</taxon>
        <taxon>Metazoa</taxon>
        <taxon>Spiralia</taxon>
        <taxon>Lophotrochozoa</taxon>
        <taxon>Mollusca</taxon>
        <taxon>Gastropoda</taxon>
        <taxon>Heterobranchia</taxon>
        <taxon>Euthyneura</taxon>
        <taxon>Panpulmonata</taxon>
        <taxon>Sacoglossa</taxon>
        <taxon>Placobranchoidea</taxon>
        <taxon>Plakobranchidae</taxon>
        <taxon>Plakobranchus</taxon>
    </lineage>
</organism>
<sequence length="96" mass="10427">IITLHIIPKKAVYTSLVNHNEQFNTQYNSGRVVFRKNFGRDAVYVTGALQGGGAVTARISPADITVLNGVVHHIDQVLGFIYKTVLGEISSDATTQ</sequence>
<comment type="caution">
    <text evidence="2">The sequence shown here is derived from an EMBL/GenBank/DDBJ whole genome shotgun (WGS) entry which is preliminary data.</text>
</comment>
<protein>
    <submittedName>
        <fullName evidence="2">Dnaj-like protein subfamily c member 10</fullName>
    </submittedName>
</protein>
<feature type="non-terminal residue" evidence="2">
    <location>
        <position position="1"/>
    </location>
</feature>
<feature type="domain" description="FAS1" evidence="1">
    <location>
        <begin position="1"/>
        <end position="78"/>
    </location>
</feature>